<accession>A0ABY6BGZ2</accession>
<dbReference type="Proteomes" id="UP001064632">
    <property type="component" value="Chromosome"/>
</dbReference>
<proteinExistence type="predicted"/>
<name>A0ABY6BGZ2_9GAMM</name>
<protein>
    <submittedName>
        <fullName evidence="1">Uncharacterized protein</fullName>
    </submittedName>
</protein>
<evidence type="ECO:0000313" key="1">
    <source>
        <dbReference type="EMBL" id="UXI69024.1"/>
    </source>
</evidence>
<keyword evidence="2" id="KW-1185">Reference proteome</keyword>
<gene>
    <name evidence="1" type="ORF">N4264_05050</name>
</gene>
<organism evidence="1 2">
    <name type="scientific">Tahibacter amnicola</name>
    <dbReference type="NCBI Taxonomy" id="2976241"/>
    <lineage>
        <taxon>Bacteria</taxon>
        <taxon>Pseudomonadati</taxon>
        <taxon>Pseudomonadota</taxon>
        <taxon>Gammaproteobacteria</taxon>
        <taxon>Lysobacterales</taxon>
        <taxon>Rhodanobacteraceae</taxon>
        <taxon>Tahibacter</taxon>
    </lineage>
</organism>
<evidence type="ECO:0000313" key="2">
    <source>
        <dbReference type="Proteomes" id="UP001064632"/>
    </source>
</evidence>
<reference evidence="1" key="1">
    <citation type="submission" date="2022-09" db="EMBL/GenBank/DDBJ databases">
        <title>Tahibacter sp. nov., isolated from a fresh water.</title>
        <authorList>
            <person name="Baek J.H."/>
            <person name="Lee J.K."/>
            <person name="Kim J.M."/>
            <person name="Jeon C.O."/>
        </authorList>
    </citation>
    <scope>NUCLEOTIDE SEQUENCE</scope>
    <source>
        <strain evidence="1">W38</strain>
    </source>
</reference>
<dbReference type="EMBL" id="CP104694">
    <property type="protein sequence ID" value="UXI69024.1"/>
    <property type="molecule type" value="Genomic_DNA"/>
</dbReference>
<dbReference type="RefSeq" id="WP_261695982.1">
    <property type="nucleotide sequence ID" value="NZ_CP104694.1"/>
</dbReference>
<sequence length="105" mass="11641">MHLFPELQLSQSFKLAQRAFAALLDARQFDPSLALAARGTLAAIDRIEQARLTRWLAWQSHARNPQALGRIERVDLRLAAGVLHARARLPASGRPVLSGNPRRTA</sequence>